<reference evidence="3" key="1">
    <citation type="journal article" date="2014" name="Gene">
        <title>Genome-guided analysis of transformation efficiency and carbon dioxide assimilation by Moorella thermoacetica Y72.</title>
        <authorList>
            <person name="Tsukahara K."/>
            <person name="Kita A."/>
            <person name="Nakashimada Y."/>
            <person name="Hoshino T."/>
            <person name="Murakami K."/>
        </authorList>
    </citation>
    <scope>NUCLEOTIDE SEQUENCE [LARGE SCALE GENOMIC DNA]</scope>
    <source>
        <strain evidence="3">Y72</strain>
    </source>
</reference>
<accession>A0A0S6U851</accession>
<gene>
    <name evidence="3" type="ORF">MTY_0611</name>
</gene>
<dbReference type="InterPro" id="IPR007159">
    <property type="entry name" value="SpoVT-AbrB_dom"/>
</dbReference>
<dbReference type="Proteomes" id="UP000063718">
    <property type="component" value="Unassembled WGS sequence"/>
</dbReference>
<name>A0A0S6U851_NEOTH</name>
<proteinExistence type="predicted"/>
<evidence type="ECO:0000313" key="3">
    <source>
        <dbReference type="EMBL" id="GAF25281.1"/>
    </source>
</evidence>
<dbReference type="AlphaFoldDB" id="A0A0S6U851"/>
<dbReference type="NCBIfam" id="TIGR01439">
    <property type="entry name" value="lp_hng_hel_AbrB"/>
    <property type="match status" value="1"/>
</dbReference>
<dbReference type="PROSITE" id="PS51740">
    <property type="entry name" value="SPOVT_ABRB"/>
    <property type="match status" value="1"/>
</dbReference>
<feature type="domain" description="SpoVT-AbrB" evidence="2">
    <location>
        <begin position="23"/>
        <end position="68"/>
    </location>
</feature>
<dbReference type="EMBL" id="DF238840">
    <property type="protein sequence ID" value="GAF25281.1"/>
    <property type="molecule type" value="Genomic_DNA"/>
</dbReference>
<evidence type="ECO:0000259" key="2">
    <source>
        <dbReference type="PROSITE" id="PS51740"/>
    </source>
</evidence>
<dbReference type="SMART" id="SM00966">
    <property type="entry name" value="SpoVT_AbrB"/>
    <property type="match status" value="1"/>
</dbReference>
<protein>
    <submittedName>
        <fullName evidence="3">Regulators of stationary/sporulation gene expression</fullName>
    </submittedName>
</protein>
<keyword evidence="1" id="KW-0238">DNA-binding</keyword>
<dbReference type="SUPFAM" id="SSF89447">
    <property type="entry name" value="AbrB/MazE/MraZ-like"/>
    <property type="match status" value="1"/>
</dbReference>
<dbReference type="GO" id="GO:0003677">
    <property type="term" value="F:DNA binding"/>
    <property type="evidence" value="ECO:0007669"/>
    <property type="project" value="UniProtKB-UniRule"/>
</dbReference>
<sequence length="107" mass="12278">MLYLFGVRFTIIIMVKQRWDIAMPMVKISAKGQLVIPALLRRKYGLQAPGRALIIEKEGQIIITPAPSDPVIEARGMLKGKRSLTSTYASYKQEERRLEEKHEQRLP</sequence>
<evidence type="ECO:0000256" key="1">
    <source>
        <dbReference type="PROSITE-ProRule" id="PRU01076"/>
    </source>
</evidence>
<dbReference type="Gene3D" id="2.10.260.10">
    <property type="match status" value="1"/>
</dbReference>
<organism evidence="3">
    <name type="scientific">Moorella thermoacetica Y72</name>
    <dbReference type="NCBI Taxonomy" id="1325331"/>
    <lineage>
        <taxon>Bacteria</taxon>
        <taxon>Bacillati</taxon>
        <taxon>Bacillota</taxon>
        <taxon>Clostridia</taxon>
        <taxon>Neomoorellales</taxon>
        <taxon>Neomoorellaceae</taxon>
        <taxon>Neomoorella</taxon>
    </lineage>
</organism>
<dbReference type="InterPro" id="IPR037914">
    <property type="entry name" value="SpoVT-AbrB_sf"/>
</dbReference>